<dbReference type="InterPro" id="IPR036291">
    <property type="entry name" value="NAD(P)-bd_dom_sf"/>
</dbReference>
<dbReference type="PANTHER" id="PTHR43157:SF31">
    <property type="entry name" value="PHOSPHATIDYLINOSITOL-GLYCAN BIOSYNTHESIS CLASS F PROTEIN"/>
    <property type="match status" value="1"/>
</dbReference>
<dbReference type="Proteomes" id="UP000298210">
    <property type="component" value="Unassembled WGS sequence"/>
</dbReference>
<dbReference type="EMBL" id="SNUX01000004">
    <property type="protein sequence ID" value="TES46175.1"/>
    <property type="molecule type" value="Genomic_DNA"/>
</dbReference>
<proteinExistence type="predicted"/>
<name>A0A4Y7WE05_9BACI</name>
<dbReference type="Pfam" id="PF00106">
    <property type="entry name" value="adh_short"/>
    <property type="match status" value="1"/>
</dbReference>
<evidence type="ECO:0000256" key="1">
    <source>
        <dbReference type="ARBA" id="ARBA00023002"/>
    </source>
</evidence>
<dbReference type="GO" id="GO:0016491">
    <property type="term" value="F:oxidoreductase activity"/>
    <property type="evidence" value="ECO:0007669"/>
    <property type="project" value="UniProtKB-KW"/>
</dbReference>
<dbReference type="Gene3D" id="3.40.50.720">
    <property type="entry name" value="NAD(P)-binding Rossmann-like Domain"/>
    <property type="match status" value="1"/>
</dbReference>
<dbReference type="PRINTS" id="PR00081">
    <property type="entry name" value="GDHRDH"/>
</dbReference>
<dbReference type="PANTHER" id="PTHR43157">
    <property type="entry name" value="PHOSPHATIDYLINOSITOL-GLYCAN BIOSYNTHESIS CLASS F PROTEIN-RELATED"/>
    <property type="match status" value="1"/>
</dbReference>
<dbReference type="AlphaFoldDB" id="A0A4Y7WE05"/>
<accession>A0A4Y7WE05</accession>
<protein>
    <submittedName>
        <fullName evidence="2">SDR family oxidoreductase</fullName>
    </submittedName>
</protein>
<dbReference type="InterPro" id="IPR002347">
    <property type="entry name" value="SDR_fam"/>
</dbReference>
<dbReference type="CDD" id="cd05327">
    <property type="entry name" value="retinol-DH_like_SDR_c_like"/>
    <property type="match status" value="1"/>
</dbReference>
<dbReference type="SUPFAM" id="SSF51735">
    <property type="entry name" value="NAD(P)-binding Rossmann-fold domains"/>
    <property type="match status" value="1"/>
</dbReference>
<sequence>MHMKVAAVTGANSGMGKSVALVLANSGMHVVMLCRNEKRGKEALSYIEQHKKNGSVELQLCDLGSLSSVKQAAEALKQKHSTIDVLINNAGVVCPKRQETEDGFEMQMGVNHLGHFLLTNLLLDHIKQSKDGRIIVVSSGAHEWAHFYEKDPHLHEGYNVAKGYGQSKLCNLLFVNELKERVAGTNVSVFAMHPGAVSTNLGVDRGSGFGKAIHTLLRPFFLTPREGADTMIYLALSDRVKKDAGNYFIKRKVSKPARTALSREVALKCWSWSEKQTGLHQL</sequence>
<gene>
    <name evidence="2" type="ORF">E2L03_15795</name>
</gene>
<evidence type="ECO:0000313" key="2">
    <source>
        <dbReference type="EMBL" id="TES46175.1"/>
    </source>
</evidence>
<keyword evidence="1" id="KW-0560">Oxidoreductase</keyword>
<reference evidence="2 3" key="1">
    <citation type="submission" date="2019-03" db="EMBL/GenBank/DDBJ databases">
        <authorList>
            <person name="Liu G."/>
        </authorList>
    </citation>
    <scope>NUCLEOTIDE SEQUENCE [LARGE SCALE GENOMIC DNA]</scope>
    <source>
        <strain evidence="2 3">DSM 19099</strain>
    </source>
</reference>
<comment type="caution">
    <text evidence="2">The sequence shown here is derived from an EMBL/GenBank/DDBJ whole genome shotgun (WGS) entry which is preliminary data.</text>
</comment>
<evidence type="ECO:0000313" key="3">
    <source>
        <dbReference type="Proteomes" id="UP000298210"/>
    </source>
</evidence>
<organism evidence="2 3">
    <name type="scientific">Shouchella lehensis</name>
    <dbReference type="NCBI Taxonomy" id="300825"/>
    <lineage>
        <taxon>Bacteria</taxon>
        <taxon>Bacillati</taxon>
        <taxon>Bacillota</taxon>
        <taxon>Bacilli</taxon>
        <taxon>Bacillales</taxon>
        <taxon>Bacillaceae</taxon>
        <taxon>Shouchella</taxon>
    </lineage>
</organism>